<dbReference type="SUPFAM" id="SSF48208">
    <property type="entry name" value="Six-hairpin glycosidases"/>
    <property type="match status" value="1"/>
</dbReference>
<dbReference type="Gene3D" id="1.50.10.10">
    <property type="match status" value="1"/>
</dbReference>
<dbReference type="GO" id="GO:0016209">
    <property type="term" value="F:antioxidant activity"/>
    <property type="evidence" value="ECO:0007669"/>
    <property type="project" value="InterPro"/>
</dbReference>
<proteinExistence type="inferred from homology"/>
<comment type="caution">
    <text evidence="9">The sequence shown here is derived from an EMBL/GenBank/DDBJ whole genome shotgun (WGS) entry which is preliminary data.</text>
</comment>
<dbReference type="PROSITE" id="PS51352">
    <property type="entry name" value="THIOREDOXIN_2"/>
    <property type="match status" value="2"/>
</dbReference>
<organism evidence="9 10">
    <name type="scientific">Puia dinghuensis</name>
    <dbReference type="NCBI Taxonomy" id="1792502"/>
    <lineage>
        <taxon>Bacteria</taxon>
        <taxon>Pseudomonadati</taxon>
        <taxon>Bacteroidota</taxon>
        <taxon>Chitinophagia</taxon>
        <taxon>Chitinophagales</taxon>
        <taxon>Chitinophagaceae</taxon>
        <taxon>Puia</taxon>
    </lineage>
</organism>
<reference evidence="9" key="2">
    <citation type="submission" date="2020-09" db="EMBL/GenBank/DDBJ databases">
        <authorList>
            <person name="Sun Q."/>
            <person name="Zhou Y."/>
        </authorList>
    </citation>
    <scope>NUCLEOTIDE SEQUENCE</scope>
    <source>
        <strain evidence="9">CGMCC 1.15448</strain>
    </source>
</reference>
<dbReference type="InterPro" id="IPR013740">
    <property type="entry name" value="Redoxin"/>
</dbReference>
<keyword evidence="10" id="KW-1185">Reference proteome</keyword>
<accession>A0A8J2UDV7</accession>
<evidence type="ECO:0000256" key="5">
    <source>
        <dbReference type="ARBA" id="ARBA00023284"/>
    </source>
</evidence>
<dbReference type="InterPro" id="IPR008928">
    <property type="entry name" value="6-hairpin_glycosidase_sf"/>
</dbReference>
<protein>
    <recommendedName>
        <fullName evidence="8">Thioredoxin domain-containing protein</fullName>
    </recommendedName>
</protein>
<dbReference type="CDD" id="cd02966">
    <property type="entry name" value="TlpA_like_family"/>
    <property type="match status" value="1"/>
</dbReference>
<dbReference type="Pfam" id="PF08534">
    <property type="entry name" value="Redoxin"/>
    <property type="match status" value="1"/>
</dbReference>
<dbReference type="RefSeq" id="WP_229688914.1">
    <property type="nucleotide sequence ID" value="NZ_BMJC01000003.1"/>
</dbReference>
<dbReference type="Gene3D" id="2.60.40.10">
    <property type="entry name" value="Immunoglobulins"/>
    <property type="match status" value="1"/>
</dbReference>
<dbReference type="EMBL" id="BMJC01000003">
    <property type="protein sequence ID" value="GGB03970.1"/>
    <property type="molecule type" value="Genomic_DNA"/>
</dbReference>
<feature type="signal peptide" evidence="7">
    <location>
        <begin position="1"/>
        <end position="17"/>
    </location>
</feature>
<dbReference type="Pfam" id="PF00578">
    <property type="entry name" value="AhpC-TSA"/>
    <property type="match status" value="1"/>
</dbReference>
<comment type="subcellular location">
    <subcellularLocation>
        <location evidence="1">Cell envelope</location>
    </subcellularLocation>
</comment>
<feature type="domain" description="Thioredoxin" evidence="8">
    <location>
        <begin position="826"/>
        <end position="974"/>
    </location>
</feature>
<feature type="domain" description="Thioredoxin" evidence="8">
    <location>
        <begin position="634"/>
        <end position="798"/>
    </location>
</feature>
<dbReference type="AlphaFoldDB" id="A0A8J2UDV7"/>
<dbReference type="InterPro" id="IPR000866">
    <property type="entry name" value="AhpC/TSA"/>
</dbReference>
<name>A0A8J2UDV7_9BACT</name>
<comment type="similarity">
    <text evidence="2">Belongs to the glycosyl hydrolase 9 (cellulase E) family.</text>
</comment>
<dbReference type="InterPro" id="IPR017937">
    <property type="entry name" value="Thioredoxin_CS"/>
</dbReference>
<feature type="chain" id="PRO_5035291391" description="Thioredoxin domain-containing protein" evidence="7">
    <location>
        <begin position="18"/>
        <end position="980"/>
    </location>
</feature>
<evidence type="ECO:0000256" key="3">
    <source>
        <dbReference type="ARBA" id="ARBA00022748"/>
    </source>
</evidence>
<dbReference type="InterPro" id="IPR014756">
    <property type="entry name" value="Ig_E-set"/>
</dbReference>
<dbReference type="GO" id="GO:0017004">
    <property type="term" value="P:cytochrome complex assembly"/>
    <property type="evidence" value="ECO:0007669"/>
    <property type="project" value="UniProtKB-KW"/>
</dbReference>
<dbReference type="SUPFAM" id="SSF81296">
    <property type="entry name" value="E set domains"/>
    <property type="match status" value="1"/>
</dbReference>
<dbReference type="Pfam" id="PF00759">
    <property type="entry name" value="Glyco_hydro_9"/>
    <property type="match status" value="1"/>
</dbReference>
<dbReference type="CDD" id="cd02850">
    <property type="entry name" value="E_set_Cellulase_N"/>
    <property type="match status" value="1"/>
</dbReference>
<evidence type="ECO:0000313" key="10">
    <source>
        <dbReference type="Proteomes" id="UP000607559"/>
    </source>
</evidence>
<evidence type="ECO:0000256" key="1">
    <source>
        <dbReference type="ARBA" id="ARBA00004196"/>
    </source>
</evidence>
<evidence type="ECO:0000256" key="2">
    <source>
        <dbReference type="ARBA" id="ARBA00007072"/>
    </source>
</evidence>
<sequence length="980" mass="109028">MRSFFVLLLLFPAFLRAQSLRVLTNQVGYEHNKAKRALVMADTRIPLTSFQLIDDTTGKPVYTGKPVFSGPVSKWKHWQLWTIDFTSYSAAGTYRLRVEGAGHGATSYPFLIGKNVLEKSTLSDVLYYFKGQRSAGLIDQADSHLPLPPAAHNSAAPATPDTLDLHGGWYDATGDYGIHLSHLSFSSYFNPQQVPMVVYSLLKTNELLSSRTGTDYRQMLRRIMDEAMYGADYLVRVQAKGGSFYRSIGAPGAAKAAKDRGISPEQQSYRIKQSKDQSFGGDRTVNDWRSYQSSFRSGGGMAIAALAMASMTGVPGDFSNARYLQAAEDAFAFLEKENTAMTNDGKENIVDDYCALSAATELYKATRADRYRAAAEKRANQLVGRLTTWGHYTDYWRADDRDRPFFHPADAGLPLVSLLYYYPYATSATQAAIKSAVHRSLEHELAITHEVNNPFGYSRQLVQDTLGHRRSGFFFPHGSEASPWWQGEDARLSSMAAAARLAIPLFAAVGGHFTDSLETFALDQLNWVLGLNPYDASMLQGTGHNNPAYGFFGTFEYTNAPGGIVNGITSGLDDEDDIDFNLSYAMTGKDYDWRWAEQWLPHDAWYLLAIAAGQPLQKLATTIDAEHINDHPTLAIGATAPDFNLPGVDGKTYTLRDFNDAKVLAVVFMCNHCPTSQAYEKRIIQLTNEYASKGVRVVAISPNAPSALRIDELGYSDVGDGFDDMKVRAKKAGYNFPYLYDGETEMASKQYGPVSTPHIFIFDQQRRLRYNGRIDDQENPAKTPHSFDARNAIDALLAGQEPPVAVTKTFGCSIKWIEKSNWTQKAAITWAHEPVSLDTIGVGGIAGLLHNDSKKLRLINLWATWCVPCVEEFPQLVTLNRMYRDRGFELVSISTDDSAARPKALRFLEKQESSSPNYIYTGDDKYKLIEAIDPKWQGALPYSLLVEPGGKIVYAKQGAIDPEELRKIIFDDPYMGRIFK</sequence>
<dbReference type="GO" id="GO:0000272">
    <property type="term" value="P:polysaccharide catabolic process"/>
    <property type="evidence" value="ECO:0007669"/>
    <property type="project" value="UniProtKB-KW"/>
</dbReference>
<dbReference type="GO" id="GO:0030313">
    <property type="term" value="C:cell envelope"/>
    <property type="evidence" value="ECO:0007669"/>
    <property type="project" value="UniProtKB-SubCell"/>
</dbReference>
<dbReference type="PANTHER" id="PTHR43640">
    <property type="entry name" value="OS07G0260300 PROTEIN"/>
    <property type="match status" value="1"/>
</dbReference>
<dbReference type="InterPro" id="IPR036249">
    <property type="entry name" value="Thioredoxin-like_sf"/>
</dbReference>
<keyword evidence="4" id="KW-0119">Carbohydrate metabolism</keyword>
<keyword evidence="7" id="KW-0732">Signal</keyword>
<keyword evidence="5" id="KW-0676">Redox-active center</keyword>
<dbReference type="PROSITE" id="PS00194">
    <property type="entry name" value="THIOREDOXIN_1"/>
    <property type="match status" value="1"/>
</dbReference>
<dbReference type="InterPro" id="IPR047262">
    <property type="entry name" value="PRX-like1"/>
</dbReference>
<dbReference type="InterPro" id="IPR012341">
    <property type="entry name" value="6hp_glycosidase-like_sf"/>
</dbReference>
<evidence type="ECO:0000259" key="8">
    <source>
        <dbReference type="PROSITE" id="PS51352"/>
    </source>
</evidence>
<dbReference type="InterPro" id="IPR004197">
    <property type="entry name" value="Cellulase_Ig-like"/>
</dbReference>
<dbReference type="InterPro" id="IPR013766">
    <property type="entry name" value="Thioredoxin_domain"/>
</dbReference>
<evidence type="ECO:0000313" key="9">
    <source>
        <dbReference type="EMBL" id="GGB03970.1"/>
    </source>
</evidence>
<dbReference type="Gene3D" id="3.40.30.10">
    <property type="entry name" value="Glutaredoxin"/>
    <property type="match status" value="2"/>
</dbReference>
<dbReference type="Proteomes" id="UP000607559">
    <property type="component" value="Unassembled WGS sequence"/>
</dbReference>
<dbReference type="InterPro" id="IPR001701">
    <property type="entry name" value="Glyco_hydro_9"/>
</dbReference>
<evidence type="ECO:0000256" key="6">
    <source>
        <dbReference type="ARBA" id="ARBA00023326"/>
    </source>
</evidence>
<keyword evidence="3" id="KW-0201">Cytochrome c-type biogenesis</keyword>
<evidence type="ECO:0000256" key="7">
    <source>
        <dbReference type="SAM" id="SignalP"/>
    </source>
</evidence>
<keyword evidence="6" id="KW-0624">Polysaccharide degradation</keyword>
<dbReference type="CDD" id="cd02969">
    <property type="entry name" value="PRX_like1"/>
    <property type="match status" value="1"/>
</dbReference>
<dbReference type="GO" id="GO:0016491">
    <property type="term" value="F:oxidoreductase activity"/>
    <property type="evidence" value="ECO:0007669"/>
    <property type="project" value="InterPro"/>
</dbReference>
<reference evidence="9" key="1">
    <citation type="journal article" date="2014" name="Int. J. Syst. Evol. Microbiol.">
        <title>Complete genome sequence of Corynebacterium casei LMG S-19264T (=DSM 44701T), isolated from a smear-ripened cheese.</title>
        <authorList>
            <consortium name="US DOE Joint Genome Institute (JGI-PGF)"/>
            <person name="Walter F."/>
            <person name="Albersmeier A."/>
            <person name="Kalinowski J."/>
            <person name="Ruckert C."/>
        </authorList>
    </citation>
    <scope>NUCLEOTIDE SEQUENCE</scope>
    <source>
        <strain evidence="9">CGMCC 1.15448</strain>
    </source>
</reference>
<dbReference type="InterPro" id="IPR013783">
    <property type="entry name" value="Ig-like_fold"/>
</dbReference>
<dbReference type="SUPFAM" id="SSF52833">
    <property type="entry name" value="Thioredoxin-like"/>
    <property type="match status" value="2"/>
</dbReference>
<gene>
    <name evidence="9" type="ORF">GCM10011511_29140</name>
</gene>
<dbReference type="GO" id="GO:0008810">
    <property type="term" value="F:cellulase activity"/>
    <property type="evidence" value="ECO:0007669"/>
    <property type="project" value="InterPro"/>
</dbReference>
<evidence type="ECO:0000256" key="4">
    <source>
        <dbReference type="ARBA" id="ARBA00023277"/>
    </source>
</evidence>
<dbReference type="PANTHER" id="PTHR43640:SF1">
    <property type="entry name" value="THIOREDOXIN-DEPENDENT PEROXIREDOXIN"/>
    <property type="match status" value="1"/>
</dbReference>
<dbReference type="Pfam" id="PF02927">
    <property type="entry name" value="CelD_N"/>
    <property type="match status" value="1"/>
</dbReference>